<dbReference type="eggNOG" id="ENOG502T8K5">
    <property type="taxonomic scope" value="Eukaryota"/>
</dbReference>
<keyword evidence="4 10" id="KW-0812">Transmembrane</keyword>
<protein>
    <recommendedName>
        <fullName evidence="10">Odorant receptor</fullName>
    </recommendedName>
</protein>
<comment type="subcellular location">
    <subcellularLocation>
        <location evidence="1 10">Cell membrane</location>
        <topology evidence="1 10">Multi-pass membrane protein</topology>
    </subcellularLocation>
</comment>
<evidence type="ECO:0000256" key="8">
    <source>
        <dbReference type="ARBA" id="ARBA00023170"/>
    </source>
</evidence>
<keyword evidence="12" id="KW-1185">Reference proteome</keyword>
<dbReference type="OrthoDB" id="6765072at2759"/>
<evidence type="ECO:0000313" key="12">
    <source>
        <dbReference type="Proteomes" id="UP001652621"/>
    </source>
</evidence>
<dbReference type="GO" id="GO:0007165">
    <property type="term" value="P:signal transduction"/>
    <property type="evidence" value="ECO:0007669"/>
    <property type="project" value="UniProtKB-KW"/>
</dbReference>
<dbReference type="GeneID" id="101890514"/>
<feature type="transmembrane region" description="Helical" evidence="10">
    <location>
        <begin position="269"/>
        <end position="296"/>
    </location>
</feature>
<dbReference type="AlphaFoldDB" id="A0A1I8MGW0"/>
<feature type="transmembrane region" description="Helical" evidence="10">
    <location>
        <begin position="40"/>
        <end position="61"/>
    </location>
</feature>
<sequence length="392" mass="45671">MAGNIQLSPSERFAKFIKVIKLFAGFCGVNSLERDYRVTWVTWLVICVVTSFFVCTFYTIYVGMAIQNNYSILLQSLCITGTGVQGYTKLLNAIFCGKHLRFAFEELTAIYEEYECKRLEYRDNLKENLEMVKRLIYGLLLINFILIAALFAVPLFYYYVRKEKIDVIPLMIPGINPSNNRIENYIYQFYHICCVIFSTFGNFASDTFMILIVVHVPMIKNIFKLKFDDMAETMKLHLRNRKKTEPLLRDIFQWHQKTILIIETMQKGFFWVIFVQIFTSMLNIIFTIVCIFLGVWPVAPVYLLYSFVILYIYCGIGNLVEISTDDITSIIYDFIWYDLTVSEQKMILIMLRESQSPPTMTIGGVMPLSMNTALQLTKSIYTIAMLLNEFVN</sequence>
<evidence type="ECO:0000256" key="10">
    <source>
        <dbReference type="RuleBase" id="RU351113"/>
    </source>
</evidence>
<keyword evidence="2" id="KW-1003">Cell membrane</keyword>
<feature type="transmembrane region" description="Helical" evidence="10">
    <location>
        <begin position="302"/>
        <end position="320"/>
    </location>
</feature>
<dbReference type="RefSeq" id="XP_058987570.1">
    <property type="nucleotide sequence ID" value="XM_059131587.1"/>
</dbReference>
<reference evidence="11" key="1">
    <citation type="submission" date="2020-05" db="UniProtKB">
        <authorList>
            <consortium name="EnsemblMetazoa"/>
        </authorList>
    </citation>
    <scope>IDENTIFICATION</scope>
    <source>
        <strain evidence="11">Aabys</strain>
    </source>
</reference>
<feature type="transmembrane region" description="Helical" evidence="10">
    <location>
        <begin position="189"/>
        <end position="216"/>
    </location>
</feature>
<evidence type="ECO:0000256" key="2">
    <source>
        <dbReference type="ARBA" id="ARBA00022475"/>
    </source>
</evidence>
<evidence type="ECO:0000256" key="1">
    <source>
        <dbReference type="ARBA" id="ARBA00004651"/>
    </source>
</evidence>
<evidence type="ECO:0000256" key="5">
    <source>
        <dbReference type="ARBA" id="ARBA00022725"/>
    </source>
</evidence>
<dbReference type="VEuPathDB" id="VectorBase:MDOA004757"/>
<proteinExistence type="inferred from homology"/>
<dbReference type="GO" id="GO:0005886">
    <property type="term" value="C:plasma membrane"/>
    <property type="evidence" value="ECO:0007669"/>
    <property type="project" value="UniProtKB-SubCell"/>
</dbReference>
<dbReference type="Proteomes" id="UP001652621">
    <property type="component" value="Unplaced"/>
</dbReference>
<dbReference type="Pfam" id="PF02949">
    <property type="entry name" value="7tm_6"/>
    <property type="match status" value="1"/>
</dbReference>
<dbReference type="EnsemblMetazoa" id="MDOA004757-RA">
    <property type="protein sequence ID" value="MDOA004757-PA"/>
    <property type="gene ID" value="MDOA004757"/>
</dbReference>
<evidence type="ECO:0000313" key="13">
    <source>
        <dbReference type="RefSeq" id="XP_058987570.1"/>
    </source>
</evidence>
<dbReference type="GO" id="GO:0004984">
    <property type="term" value="F:olfactory receptor activity"/>
    <property type="evidence" value="ECO:0007669"/>
    <property type="project" value="InterPro"/>
</dbReference>
<evidence type="ECO:0000256" key="7">
    <source>
        <dbReference type="ARBA" id="ARBA00023136"/>
    </source>
</evidence>
<keyword evidence="7 10" id="KW-0472">Membrane</keyword>
<evidence type="ECO:0000256" key="6">
    <source>
        <dbReference type="ARBA" id="ARBA00022989"/>
    </source>
</evidence>
<name>A0A1I8MGW0_MUSDO</name>
<keyword evidence="8 10" id="KW-0675">Receptor</keyword>
<comment type="similarity">
    <text evidence="10">Belongs to the insect chemoreceptor superfamily. Heteromeric odorant receptor channel (TC 1.A.69) family.</text>
</comment>
<dbReference type="InterPro" id="IPR004117">
    <property type="entry name" value="7tm6_olfct_rcpt"/>
</dbReference>
<organism evidence="11">
    <name type="scientific">Musca domestica</name>
    <name type="common">House fly</name>
    <dbReference type="NCBI Taxonomy" id="7370"/>
    <lineage>
        <taxon>Eukaryota</taxon>
        <taxon>Metazoa</taxon>
        <taxon>Ecdysozoa</taxon>
        <taxon>Arthropoda</taxon>
        <taxon>Hexapoda</taxon>
        <taxon>Insecta</taxon>
        <taxon>Pterygota</taxon>
        <taxon>Neoptera</taxon>
        <taxon>Endopterygota</taxon>
        <taxon>Diptera</taxon>
        <taxon>Brachycera</taxon>
        <taxon>Muscomorpha</taxon>
        <taxon>Muscoidea</taxon>
        <taxon>Muscidae</taxon>
        <taxon>Musca</taxon>
    </lineage>
</organism>
<dbReference type="PANTHER" id="PTHR21137">
    <property type="entry name" value="ODORANT RECEPTOR"/>
    <property type="match status" value="1"/>
</dbReference>
<keyword evidence="3 10" id="KW-0716">Sensory transduction</keyword>
<evidence type="ECO:0000256" key="4">
    <source>
        <dbReference type="ARBA" id="ARBA00022692"/>
    </source>
</evidence>
<comment type="caution">
    <text evidence="10">Lacks conserved residue(s) required for the propagation of feature annotation.</text>
</comment>
<feature type="transmembrane region" description="Helical" evidence="10">
    <location>
        <begin position="135"/>
        <end position="160"/>
    </location>
</feature>
<keyword evidence="6 10" id="KW-1133">Transmembrane helix</keyword>
<accession>A0A1I8MGW0</accession>
<keyword evidence="5 10" id="KW-0552">Olfaction</keyword>
<dbReference type="GO" id="GO:0005549">
    <property type="term" value="F:odorant binding"/>
    <property type="evidence" value="ECO:0007669"/>
    <property type="project" value="InterPro"/>
</dbReference>
<keyword evidence="9 10" id="KW-0807">Transducer</keyword>
<reference evidence="13" key="2">
    <citation type="submission" date="2025-05" db="UniProtKB">
        <authorList>
            <consortium name="RefSeq"/>
        </authorList>
    </citation>
    <scope>IDENTIFICATION</scope>
    <source>
        <strain evidence="13">Aabys</strain>
        <tissue evidence="13">Whole body</tissue>
    </source>
</reference>
<dbReference type="PANTHER" id="PTHR21137:SF35">
    <property type="entry name" value="ODORANT RECEPTOR 19A-RELATED"/>
    <property type="match status" value="1"/>
</dbReference>
<evidence type="ECO:0000256" key="3">
    <source>
        <dbReference type="ARBA" id="ARBA00022606"/>
    </source>
</evidence>
<dbReference type="VEuPathDB" id="VectorBase:MDOMA2_010187"/>
<gene>
    <name evidence="13" type="primary">LOC101890514</name>
</gene>
<evidence type="ECO:0000313" key="11">
    <source>
        <dbReference type="EnsemblMetazoa" id="MDOA004757-PA"/>
    </source>
</evidence>
<evidence type="ECO:0000256" key="9">
    <source>
        <dbReference type="ARBA" id="ARBA00023224"/>
    </source>
</evidence>